<dbReference type="InterPro" id="IPR035892">
    <property type="entry name" value="C2_domain_sf"/>
</dbReference>
<organism evidence="20 21">
    <name type="scientific">Tupaia chinensis</name>
    <name type="common">Chinese tree shrew</name>
    <name type="synonym">Tupaia belangeri chinensis</name>
    <dbReference type="NCBI Taxonomy" id="246437"/>
    <lineage>
        <taxon>Eukaryota</taxon>
        <taxon>Metazoa</taxon>
        <taxon>Chordata</taxon>
        <taxon>Craniata</taxon>
        <taxon>Vertebrata</taxon>
        <taxon>Euteleostomi</taxon>
        <taxon>Mammalia</taxon>
        <taxon>Eutheria</taxon>
        <taxon>Euarchontoglires</taxon>
        <taxon>Scandentia</taxon>
        <taxon>Tupaiidae</taxon>
        <taxon>Tupaia</taxon>
    </lineage>
</organism>
<comment type="catalytic activity">
    <reaction evidence="11">
        <text>a 1,2-diacyl-sn-glycero-3-phospho-(1D-myo-inositol-4,5-bisphosphate) + H2O = 1D-myo-inositol 1,4,5-trisphosphate + a 1,2-diacyl-sn-glycerol + H(+)</text>
        <dbReference type="Rhea" id="RHEA:33179"/>
        <dbReference type="ChEBI" id="CHEBI:15377"/>
        <dbReference type="ChEBI" id="CHEBI:15378"/>
        <dbReference type="ChEBI" id="CHEBI:17815"/>
        <dbReference type="ChEBI" id="CHEBI:58456"/>
        <dbReference type="ChEBI" id="CHEBI:203600"/>
        <dbReference type="EC" id="3.1.4.11"/>
    </reaction>
    <physiologicalReaction direction="left-to-right" evidence="11">
        <dbReference type="Rhea" id="RHEA:33180"/>
    </physiologicalReaction>
</comment>
<protein>
    <recommendedName>
        <fullName evidence="12">1-phosphatidylinositol 4,5-bisphosphate phosphodiesterase gamma</fullName>
        <ecNumber evidence="12">3.1.4.11</ecNumber>
    </recommendedName>
</protein>
<dbReference type="GO" id="GO:0032587">
    <property type="term" value="C:ruffle membrane"/>
    <property type="evidence" value="ECO:0007669"/>
    <property type="project" value="TreeGrafter"/>
</dbReference>
<feature type="domain" description="SH3" evidence="16">
    <location>
        <begin position="783"/>
        <end position="843"/>
    </location>
</feature>
<dbReference type="GO" id="GO:0051209">
    <property type="term" value="P:release of sequestered calcium ion into cytosol"/>
    <property type="evidence" value="ECO:0007669"/>
    <property type="project" value="TreeGrafter"/>
</dbReference>
<dbReference type="InterPro" id="IPR000008">
    <property type="entry name" value="C2_dom"/>
</dbReference>
<dbReference type="FunFam" id="3.30.505.10:FF:000011">
    <property type="entry name" value="1-phosphatidylinositol 4,5-bisphosphate phosphodiesterase gamma"/>
    <property type="match status" value="1"/>
</dbReference>
<dbReference type="SUPFAM" id="SSF55550">
    <property type="entry name" value="SH2 domain"/>
    <property type="match status" value="2"/>
</dbReference>
<evidence type="ECO:0000259" key="19">
    <source>
        <dbReference type="PROSITE" id="PS50008"/>
    </source>
</evidence>
<dbReference type="GO" id="GO:0009395">
    <property type="term" value="P:phospholipid catabolic process"/>
    <property type="evidence" value="ECO:0007669"/>
    <property type="project" value="UniProtKB-UniRule"/>
</dbReference>
<comment type="cofactor">
    <cofactor evidence="1">
        <name>Ca(2+)</name>
        <dbReference type="ChEBI" id="CHEBI:29108"/>
    </cofactor>
</comment>
<dbReference type="Proteomes" id="UP000011518">
    <property type="component" value="Unassembled WGS sequence"/>
</dbReference>
<keyword evidence="21" id="KW-1185">Reference proteome</keyword>
<dbReference type="GO" id="GO:0010634">
    <property type="term" value="P:positive regulation of epithelial cell migration"/>
    <property type="evidence" value="ECO:0007669"/>
    <property type="project" value="TreeGrafter"/>
</dbReference>
<dbReference type="CDD" id="cd00275">
    <property type="entry name" value="C2_PLC_like"/>
    <property type="match status" value="1"/>
</dbReference>
<evidence type="ECO:0000313" key="21">
    <source>
        <dbReference type="Proteomes" id="UP000011518"/>
    </source>
</evidence>
<dbReference type="CDD" id="cd13234">
    <property type="entry name" value="PHsplit_PLC_gamma"/>
    <property type="match status" value="1"/>
</dbReference>
<evidence type="ECO:0000256" key="13">
    <source>
        <dbReference type="PROSITE-ProRule" id="PRU00191"/>
    </source>
</evidence>
<dbReference type="SUPFAM" id="SSF50729">
    <property type="entry name" value="PH domain-like"/>
    <property type="match status" value="1"/>
</dbReference>
<dbReference type="GO" id="GO:0048015">
    <property type="term" value="P:phosphatidylinositol-mediated signaling"/>
    <property type="evidence" value="ECO:0007669"/>
    <property type="project" value="TreeGrafter"/>
</dbReference>
<dbReference type="PROSITE" id="PS50001">
    <property type="entry name" value="SH2"/>
    <property type="match status" value="2"/>
</dbReference>
<dbReference type="Gene3D" id="2.30.30.40">
    <property type="entry name" value="SH3 Domains"/>
    <property type="match status" value="1"/>
</dbReference>
<feature type="domain" description="SH2" evidence="15">
    <location>
        <begin position="595"/>
        <end position="684"/>
    </location>
</feature>
<evidence type="ECO:0000256" key="1">
    <source>
        <dbReference type="ARBA" id="ARBA00001913"/>
    </source>
</evidence>
<dbReference type="InterPro" id="IPR001192">
    <property type="entry name" value="PI-PLC_fam"/>
</dbReference>
<dbReference type="EMBL" id="KB320797">
    <property type="protein sequence ID" value="ELW62963.1"/>
    <property type="molecule type" value="Genomic_DNA"/>
</dbReference>
<dbReference type="PANTHER" id="PTHR10336:SF25">
    <property type="entry name" value="1-PHOSPHATIDYLINOSITOL 4,5-BISPHOSPHATE PHOSPHODIESTERASE GAMMA-2"/>
    <property type="match status" value="1"/>
</dbReference>
<evidence type="ECO:0000259" key="17">
    <source>
        <dbReference type="PROSITE" id="PS50003"/>
    </source>
</evidence>
<dbReference type="PRINTS" id="PR00401">
    <property type="entry name" value="SH2DOMAIN"/>
</dbReference>
<proteinExistence type="predicted"/>
<dbReference type="SUPFAM" id="SSF49562">
    <property type="entry name" value="C2 domain (Calcium/lipid-binding domain, CaLB)"/>
    <property type="match status" value="1"/>
</dbReference>
<dbReference type="InterPro" id="IPR017946">
    <property type="entry name" value="PLC-like_Pdiesterase_TIM-brl"/>
</dbReference>
<dbReference type="SUPFAM" id="SSF50044">
    <property type="entry name" value="SH3-domain"/>
    <property type="match status" value="1"/>
</dbReference>
<evidence type="ECO:0000256" key="7">
    <source>
        <dbReference type="ARBA" id="ARBA00022963"/>
    </source>
</evidence>
<evidence type="ECO:0000259" key="16">
    <source>
        <dbReference type="PROSITE" id="PS50002"/>
    </source>
</evidence>
<evidence type="ECO:0000256" key="11">
    <source>
        <dbReference type="ARBA" id="ARBA00023674"/>
    </source>
</evidence>
<dbReference type="InterPro" id="IPR011993">
    <property type="entry name" value="PH-like_dom_sf"/>
</dbReference>
<dbReference type="FunFam" id="2.30.30.40:FF:000119">
    <property type="entry name" value="1-phosphatidylinositol 4,5-bisphosphate phosphodiesterase gamma"/>
    <property type="match status" value="1"/>
</dbReference>
<feature type="domain" description="C2" evidence="18">
    <location>
        <begin position="1052"/>
        <end position="1183"/>
    </location>
</feature>
<keyword evidence="6" id="KW-0106">Calcium</keyword>
<dbReference type="InterPro" id="IPR000980">
    <property type="entry name" value="SH2"/>
</dbReference>
<evidence type="ECO:0000256" key="14">
    <source>
        <dbReference type="PROSITE-ProRule" id="PRU00192"/>
    </source>
</evidence>
<dbReference type="InterPro" id="IPR036028">
    <property type="entry name" value="SH3-like_dom_sf"/>
</dbReference>
<dbReference type="CDD" id="cd10341">
    <property type="entry name" value="SH2_N-SH2_PLC_gamma_like"/>
    <property type="match status" value="1"/>
</dbReference>
<dbReference type="FunFam" id="3.20.20.190:FF:000016">
    <property type="entry name" value="1-phosphatidylinositol 4,5-bisphosphate phosphodiesterase gamma"/>
    <property type="match status" value="1"/>
</dbReference>
<dbReference type="SMART" id="SM00148">
    <property type="entry name" value="PLCXc"/>
    <property type="match status" value="1"/>
</dbReference>
<comment type="function">
    <text evidence="12">Mediates the production of the second messenger molecules diacylglycerol (DAG) and inositol 1,4,5-trisphosphate (IP3). Plays an important role in the regulation of intracellular signaling cascades.</text>
</comment>
<evidence type="ECO:0000259" key="18">
    <source>
        <dbReference type="PROSITE" id="PS50004"/>
    </source>
</evidence>
<name>L9KJQ1_TUPCH</name>
<dbReference type="InterPro" id="IPR035023">
    <property type="entry name" value="PLC-gamma_C-SH2"/>
</dbReference>
<dbReference type="SUPFAM" id="SSF51695">
    <property type="entry name" value="PLC-like phosphodiesterases"/>
    <property type="match status" value="1"/>
</dbReference>
<dbReference type="Gene3D" id="3.20.20.190">
    <property type="entry name" value="Phosphatidylinositol (PI) phosphodiesterase"/>
    <property type="match status" value="2"/>
</dbReference>
<dbReference type="Gene3D" id="2.30.29.30">
    <property type="entry name" value="Pleckstrin-homology domain (PH domain)/Phosphotyrosine-binding domain (PTB)"/>
    <property type="match status" value="1"/>
</dbReference>
<dbReference type="SMART" id="SM00149">
    <property type="entry name" value="PLCYc"/>
    <property type="match status" value="1"/>
</dbReference>
<keyword evidence="3" id="KW-0597">Phosphoprotein</keyword>
<dbReference type="PIRSF" id="PIRSF000952">
    <property type="entry name" value="PLC-gamma"/>
    <property type="match status" value="1"/>
</dbReference>
<keyword evidence="2 14" id="KW-0728">SH3 domain</keyword>
<dbReference type="PROSITE" id="PS50007">
    <property type="entry name" value="PIPLC_X_DOMAIN"/>
    <property type="match status" value="1"/>
</dbReference>
<dbReference type="FunCoup" id="L9KJQ1">
    <property type="interactions" value="1153"/>
</dbReference>
<dbReference type="InterPro" id="IPR001452">
    <property type="entry name" value="SH3_domain"/>
</dbReference>
<dbReference type="SUPFAM" id="SSF47473">
    <property type="entry name" value="EF-hand"/>
    <property type="match status" value="1"/>
</dbReference>
<dbReference type="SMART" id="SM00326">
    <property type="entry name" value="SH3"/>
    <property type="match status" value="1"/>
</dbReference>
<reference evidence="21" key="2">
    <citation type="journal article" date="2013" name="Nat. Commun.">
        <title>Genome of the Chinese tree shrew.</title>
        <authorList>
            <person name="Fan Y."/>
            <person name="Huang Z.Y."/>
            <person name="Cao C.C."/>
            <person name="Chen C.S."/>
            <person name="Chen Y.X."/>
            <person name="Fan D.D."/>
            <person name="He J."/>
            <person name="Hou H.L."/>
            <person name="Hu L."/>
            <person name="Hu X.T."/>
            <person name="Jiang X.T."/>
            <person name="Lai R."/>
            <person name="Lang Y.S."/>
            <person name="Liang B."/>
            <person name="Liao S.G."/>
            <person name="Mu D."/>
            <person name="Ma Y.Y."/>
            <person name="Niu Y.Y."/>
            <person name="Sun X.Q."/>
            <person name="Xia J.Q."/>
            <person name="Xiao J."/>
            <person name="Xiong Z.Q."/>
            <person name="Xu L."/>
            <person name="Yang L."/>
            <person name="Zhang Y."/>
            <person name="Zhao W."/>
            <person name="Zhao X.D."/>
            <person name="Zheng Y.T."/>
            <person name="Zhou J.M."/>
            <person name="Zhu Y.B."/>
            <person name="Zhang G.J."/>
            <person name="Wang J."/>
            <person name="Yao Y.G."/>
        </authorList>
    </citation>
    <scope>NUCLEOTIDE SEQUENCE [LARGE SCALE GENOMIC DNA]</scope>
</reference>
<evidence type="ECO:0000313" key="20">
    <source>
        <dbReference type="EMBL" id="ELW62963.1"/>
    </source>
</evidence>
<dbReference type="InterPro" id="IPR035024">
    <property type="entry name" value="PLC-gamma_N-SH2"/>
</dbReference>
<dbReference type="Pfam" id="PF00018">
    <property type="entry name" value="SH3_1"/>
    <property type="match status" value="1"/>
</dbReference>
<feature type="domain" description="SH2" evidence="15">
    <location>
        <begin position="481"/>
        <end position="584"/>
    </location>
</feature>
<dbReference type="PRINTS" id="PR00452">
    <property type="entry name" value="SH3DOMAIN"/>
</dbReference>
<keyword evidence="9 12" id="KW-0443">Lipid metabolism</keyword>
<dbReference type="PROSITE" id="PS50008">
    <property type="entry name" value="PIPLC_Y_DOMAIN"/>
    <property type="match status" value="1"/>
</dbReference>
<dbReference type="InterPro" id="IPR035723">
    <property type="entry name" value="PLCgamma2_SH3"/>
</dbReference>
<dbReference type="FunFam" id="3.30.505.10:FF:000009">
    <property type="entry name" value="1-phosphatidylinositol 4,5-bisphosphate phosphodiesterase gamma"/>
    <property type="match status" value="1"/>
</dbReference>
<dbReference type="PROSITE" id="PS50003">
    <property type="entry name" value="PH_DOMAIN"/>
    <property type="match status" value="1"/>
</dbReference>
<dbReference type="PANTHER" id="PTHR10336">
    <property type="entry name" value="PHOSPHOINOSITIDE-SPECIFIC PHOSPHOLIPASE C FAMILY PROTEIN"/>
    <property type="match status" value="1"/>
</dbReference>
<evidence type="ECO:0000256" key="8">
    <source>
        <dbReference type="ARBA" id="ARBA00022999"/>
    </source>
</evidence>
<dbReference type="STRING" id="246437.L9KJQ1"/>
<dbReference type="CDD" id="cd11969">
    <property type="entry name" value="SH3_PLCgamma2"/>
    <property type="match status" value="1"/>
</dbReference>
<dbReference type="PROSITE" id="PS50002">
    <property type="entry name" value="SH3"/>
    <property type="match status" value="1"/>
</dbReference>
<dbReference type="Pfam" id="PF23583">
    <property type="entry name" value="EF_HAND_2_PLCG"/>
    <property type="match status" value="1"/>
</dbReference>
<dbReference type="GO" id="GO:0004435">
    <property type="term" value="F:phosphatidylinositol-4,5-bisphosphate phospholipase C activity"/>
    <property type="evidence" value="ECO:0007669"/>
    <property type="project" value="UniProtKB-UniRule"/>
</dbReference>
<dbReference type="Gene3D" id="2.60.40.150">
    <property type="entry name" value="C2 domain"/>
    <property type="match status" value="1"/>
</dbReference>
<gene>
    <name evidence="20" type="ORF">TREES_T100001626</name>
</gene>
<keyword evidence="10 12" id="KW-0807">Transducer</keyword>
<dbReference type="PROSITE" id="PS50004">
    <property type="entry name" value="C2"/>
    <property type="match status" value="1"/>
</dbReference>
<keyword evidence="4" id="KW-0677">Repeat</keyword>
<dbReference type="Pfam" id="PF00388">
    <property type="entry name" value="PI-PLC-X"/>
    <property type="match status" value="1"/>
</dbReference>
<dbReference type="InterPro" id="IPR011992">
    <property type="entry name" value="EF-hand-dom_pair"/>
</dbReference>
<dbReference type="InterPro" id="IPR000909">
    <property type="entry name" value="PLipase_C_PInositol-sp_X_dom"/>
</dbReference>
<reference evidence="21" key="1">
    <citation type="submission" date="2012-07" db="EMBL/GenBank/DDBJ databases">
        <title>Genome of the Chinese tree shrew, a rising model animal genetically related to primates.</title>
        <authorList>
            <person name="Zhang G."/>
            <person name="Fan Y."/>
            <person name="Yao Y."/>
            <person name="Huang Z."/>
        </authorList>
    </citation>
    <scope>NUCLEOTIDE SEQUENCE [LARGE SCALE GENOMIC DNA]</scope>
</reference>
<evidence type="ECO:0000256" key="10">
    <source>
        <dbReference type="ARBA" id="ARBA00023224"/>
    </source>
</evidence>
<dbReference type="SMART" id="SM00252">
    <property type="entry name" value="SH2"/>
    <property type="match status" value="2"/>
</dbReference>
<feature type="domain" description="PI-PLC Y-box" evidence="19">
    <location>
        <begin position="944"/>
        <end position="1058"/>
    </location>
</feature>
<evidence type="ECO:0000256" key="9">
    <source>
        <dbReference type="ARBA" id="ARBA00023098"/>
    </source>
</evidence>
<dbReference type="InterPro" id="IPR036860">
    <property type="entry name" value="SH2_dom_sf"/>
</dbReference>
<dbReference type="InterPro" id="IPR001711">
    <property type="entry name" value="PLipase_C_Pinositol-sp_Y"/>
</dbReference>
<dbReference type="CDD" id="cd08592">
    <property type="entry name" value="PI-PLCc_gamma"/>
    <property type="match status" value="1"/>
</dbReference>
<dbReference type="Pfam" id="PF00387">
    <property type="entry name" value="PI-PLC-Y"/>
    <property type="match status" value="1"/>
</dbReference>
<dbReference type="InParanoid" id="L9KJQ1"/>
<keyword evidence="7 12" id="KW-0442">Lipid degradation</keyword>
<dbReference type="EC" id="3.1.4.11" evidence="12"/>
<dbReference type="SMART" id="SM00239">
    <property type="entry name" value="C2"/>
    <property type="match status" value="1"/>
</dbReference>
<feature type="domain" description="PH" evidence="17">
    <location>
        <begin position="1"/>
        <end position="96"/>
    </location>
</feature>
<dbReference type="Gene3D" id="3.30.505.10">
    <property type="entry name" value="SH2 domain"/>
    <property type="match status" value="2"/>
</dbReference>
<dbReference type="InterPro" id="IPR016279">
    <property type="entry name" value="PLC-gamma"/>
</dbReference>
<dbReference type="Pfam" id="PF00017">
    <property type="entry name" value="SH2"/>
    <property type="match status" value="2"/>
</dbReference>
<keyword evidence="8 13" id="KW-0727">SH2 domain</keyword>
<evidence type="ECO:0000256" key="6">
    <source>
        <dbReference type="ARBA" id="ARBA00022837"/>
    </source>
</evidence>
<accession>L9KJQ1</accession>
<dbReference type="PRINTS" id="PR00390">
    <property type="entry name" value="PHPHLIPASEC"/>
</dbReference>
<dbReference type="eggNOG" id="KOG1264">
    <property type="taxonomic scope" value="Eukaryota"/>
</dbReference>
<dbReference type="Pfam" id="PF00168">
    <property type="entry name" value="C2"/>
    <property type="match status" value="1"/>
</dbReference>
<dbReference type="FunFam" id="3.20.20.190:FF:000012">
    <property type="entry name" value="1-phosphatidylinositol 4,5-bisphosphate phosphodiesterase gamma"/>
    <property type="match status" value="1"/>
</dbReference>
<dbReference type="GO" id="GO:0046488">
    <property type="term" value="P:phosphatidylinositol metabolic process"/>
    <property type="evidence" value="ECO:0007669"/>
    <property type="project" value="TreeGrafter"/>
</dbReference>
<dbReference type="FunFam" id="2.60.40.150:FF:000094">
    <property type="entry name" value="1-phosphatidylinositol 4,5-bisphosphate phosphodiesterase gamma"/>
    <property type="match status" value="1"/>
</dbReference>
<dbReference type="InterPro" id="IPR001849">
    <property type="entry name" value="PH_domain"/>
</dbReference>
<evidence type="ECO:0000256" key="4">
    <source>
        <dbReference type="ARBA" id="ARBA00022737"/>
    </source>
</evidence>
<keyword evidence="5 12" id="KW-0378">Hydrolase</keyword>
<dbReference type="InterPro" id="IPR057061">
    <property type="entry name" value="PLCG_EF-hand_2"/>
</dbReference>
<sequence>MEWDWKVGLELTGGQQSSELASTCQCPVEVDIMEIKEIRPGKSSRDFERAKVVRQKEDCCFVILYGTQFVLSTLSLAADSKEDAMKWLSGLKILHQEAMAASTPTVIESISLRELKTILPLVNFKVSGAKFLKDKFVEIGAHKDELSFEQFHLFYKKLMFEQQKSILDEFKKDSSVFILGNTDRPDASAVHLHDFQRFLLHEQQELWAQDLNKVRERMTKFIDDTMRETAEPFLFVDEFLTYLFSRENTIWDEKHDVVDMQDMNNPLSHYWISSSHNTYLTGDQLRSESSPEAYVRCLRLGCRCIELDCWDGPDGKPIIYHGWTRTTKIKFDDVVQAIRDHAFISSSFPVILSIEEHCSVEQQRHMAKVFKEVLGDLLLTRPTEASADQLPSPSQLREKIIIKHKKLGPRGDVDVNVEDKKDEHKQQGELYMWDPIDQKWTRHYCAIADAKLSFSDDIEQTVEEEPPQDTPPTELHFGEKWFHKKVEKRTSAEKLLQEYCAETGGKDGTFLVRESETYPDDYTLSFWRSGRVQHCRIRSTMEGGTMKYYLTDNLMFTSIYALIQHYRETHLRCAEFELRLTDPVPNPNPHESKPWYYDSLSRGEAEDMLMRIPRDGAFLIRRREGTDSYAITFRARGKVKHCRINRDGRHFVLGTSAYFESLVELVSYYEKHALYRKMRLRYPVTPELLERYNMERDINSLYDVSRMYVDPSEINPSMVQYSSSNAIGFWSLGYTDPDPHHSFCVVIRDKGTFGKHGFPPPPPFFLFREGMMIDTMTSSFREKPQRTVKALYDYKAKRNDELSFCRGALIHNVSKEPGGWWKGDYGTRIQQYFPSNYVEDISTADVEELEKQIIEDNPLGSLCRGILDLNTYNVVKAPQGKNQKPFVFILEPKKQGDPPVEFATDRVEELFEWFQSIREITWKIDTKENNMKYWEKNQSIAIELSDLVVYCKPTSKTKDNLENPDFREIRSFVETKADSIVRQKPVDLLKYNQKALTRVYPKGQRVDSSNYDPFRLWLCGSQMVALNFQTADKYMQMNHALFSLNGRTGYVLQPESMRTEKYDPMPPESQRKILMTLTVKVLGARHLPKLGRSIACPFVEVEICGAEYDNNKFKTTVVNDNGLSPVWAPTQEKVTFEIYDPNLAFLRFVVYEEDMFSDPNFLAHATYPIKGIKSGFRSVPLKNGYSEDIELASLLVFCEMRPVLESEEELYSSCRQLRRRQEELNHQLFLYDTHQNLRNASRDALVKEFNVNENQLQLYQEKCNRRSDGKRRRTMLTGVLGHVLASRVVSMKERHFHVYSARNTVTVMRGLAQAGLWYVSRV</sequence>
<evidence type="ECO:0000256" key="2">
    <source>
        <dbReference type="ARBA" id="ARBA00022443"/>
    </source>
</evidence>
<evidence type="ECO:0000256" key="3">
    <source>
        <dbReference type="ARBA" id="ARBA00022553"/>
    </source>
</evidence>
<dbReference type="CDD" id="cd09932">
    <property type="entry name" value="SH2_C-SH2_PLC_gamma_like"/>
    <property type="match status" value="1"/>
</dbReference>
<evidence type="ECO:0000259" key="15">
    <source>
        <dbReference type="PROSITE" id="PS50001"/>
    </source>
</evidence>
<evidence type="ECO:0000256" key="5">
    <source>
        <dbReference type="ARBA" id="ARBA00022801"/>
    </source>
</evidence>
<evidence type="ECO:0000256" key="12">
    <source>
        <dbReference type="PIRNR" id="PIRNR000952"/>
    </source>
</evidence>